<keyword evidence="1" id="KW-0472">Membrane</keyword>
<sequence>MKRAAAFLIAFLVHALTLAFIVLGARTIVVNAEFVFGWLIGGLLIGIGWLLRPRLARVPADAEMLGREDAAELYATAGRVASRMGVRPPDLVAVRDLATGTSYRRVGLRRTPVLLVGLPVWLALSPRQRVTLLATAYAGEATGDDLVVGGALSTLGEWRQALLGSAPLTAREEARDKFTGTLGALHTPDTSYEVAGWIGRVIGRVLGAPVLLVEYALTRLARSGDGRARERRLALAAKAVTPEEVAELEELIAAGGYLAPMQAAALRGETVPAIRRDALARADRPGPARSPLLGEVESGRIDEELLAHYTRAVRGFGLIA</sequence>
<gene>
    <name evidence="2" type="ORF">ACFPUY_14310</name>
</gene>
<dbReference type="RefSeq" id="WP_219544690.1">
    <property type="nucleotide sequence ID" value="NZ_JAHKRN010000010.1"/>
</dbReference>
<evidence type="ECO:0000313" key="3">
    <source>
        <dbReference type="Proteomes" id="UP001596096"/>
    </source>
</evidence>
<keyword evidence="1" id="KW-1133">Transmembrane helix</keyword>
<accession>A0ABW1BUV4</accession>
<protein>
    <recommendedName>
        <fullName evidence="4">Peptidase M48 domain-containing protein</fullName>
    </recommendedName>
</protein>
<keyword evidence="3" id="KW-1185">Reference proteome</keyword>
<dbReference type="EMBL" id="JBHSNW010000006">
    <property type="protein sequence ID" value="MFC5816265.1"/>
    <property type="molecule type" value="Genomic_DNA"/>
</dbReference>
<feature type="transmembrane region" description="Helical" evidence="1">
    <location>
        <begin position="34"/>
        <end position="51"/>
    </location>
</feature>
<reference evidence="3" key="1">
    <citation type="journal article" date="2019" name="Int. J. Syst. Evol. Microbiol.">
        <title>The Global Catalogue of Microorganisms (GCM) 10K type strain sequencing project: providing services to taxonomists for standard genome sequencing and annotation.</title>
        <authorList>
            <consortium name="The Broad Institute Genomics Platform"/>
            <consortium name="The Broad Institute Genome Sequencing Center for Infectious Disease"/>
            <person name="Wu L."/>
            <person name="Ma J."/>
        </authorList>
    </citation>
    <scope>NUCLEOTIDE SEQUENCE [LARGE SCALE GENOMIC DNA]</scope>
    <source>
        <strain evidence="3">CGMCC 4.7106</strain>
    </source>
</reference>
<evidence type="ECO:0000256" key="1">
    <source>
        <dbReference type="SAM" id="Phobius"/>
    </source>
</evidence>
<keyword evidence="1" id="KW-0812">Transmembrane</keyword>
<comment type="caution">
    <text evidence="2">The sequence shown here is derived from an EMBL/GenBank/DDBJ whole genome shotgun (WGS) entry which is preliminary data.</text>
</comment>
<dbReference type="Proteomes" id="UP001596096">
    <property type="component" value="Unassembled WGS sequence"/>
</dbReference>
<organism evidence="2 3">
    <name type="scientific">Nonomuraea harbinensis</name>
    <dbReference type="NCBI Taxonomy" id="1286938"/>
    <lineage>
        <taxon>Bacteria</taxon>
        <taxon>Bacillati</taxon>
        <taxon>Actinomycetota</taxon>
        <taxon>Actinomycetes</taxon>
        <taxon>Streptosporangiales</taxon>
        <taxon>Streptosporangiaceae</taxon>
        <taxon>Nonomuraea</taxon>
    </lineage>
</organism>
<evidence type="ECO:0000313" key="2">
    <source>
        <dbReference type="EMBL" id="MFC5816265.1"/>
    </source>
</evidence>
<evidence type="ECO:0008006" key="4">
    <source>
        <dbReference type="Google" id="ProtNLM"/>
    </source>
</evidence>
<proteinExistence type="predicted"/>
<name>A0ABW1BUV4_9ACTN</name>